<gene>
    <name evidence="1" type="ORF">C5E00_17835</name>
</gene>
<comment type="caution">
    <text evidence="1">The sequence shown here is derived from an EMBL/GenBank/DDBJ whole genome shotgun (WGS) entry which is preliminary data.</text>
</comment>
<reference evidence="1 2" key="1">
    <citation type="journal article" date="2018" name="BMC Genomics">
        <title>High genomic variability in the plant pathogenic bacterium Pectobacterium parmentieri deciphered from de novo assembled complete genomes.</title>
        <authorList>
            <person name="Zoledowska S."/>
            <person name="Motyka-Pomagruk A."/>
            <person name="Sledz W."/>
            <person name="Mengoni A."/>
            <person name="Lojkowska E."/>
        </authorList>
    </citation>
    <scope>NUCLEOTIDE SEQUENCE [LARGE SCALE GENOMIC DNA]</scope>
    <source>
        <strain evidence="1 2">IFB5626</strain>
    </source>
</reference>
<accession>A0A8B3FGN2</accession>
<sequence length="67" mass="7736">MIVTDFVQRKGISDVARYNRKKSGRISERKSCLYFGVIKLSYSVHFTVTKLSYFSSCKLHSDLITLI</sequence>
<proteinExistence type="predicted"/>
<dbReference type="EMBL" id="PSZG01000001">
    <property type="protein sequence ID" value="RKO78509.1"/>
    <property type="molecule type" value="Genomic_DNA"/>
</dbReference>
<protein>
    <submittedName>
        <fullName evidence="1">Uncharacterized protein</fullName>
    </submittedName>
</protein>
<evidence type="ECO:0000313" key="2">
    <source>
        <dbReference type="Proteomes" id="UP000269665"/>
    </source>
</evidence>
<dbReference type="AlphaFoldDB" id="A0A8B3FGN2"/>
<name>A0A8B3FGN2_PECPM</name>
<organism evidence="1 2">
    <name type="scientific">Pectobacterium parmentieri</name>
    <dbReference type="NCBI Taxonomy" id="1905730"/>
    <lineage>
        <taxon>Bacteria</taxon>
        <taxon>Pseudomonadati</taxon>
        <taxon>Pseudomonadota</taxon>
        <taxon>Gammaproteobacteria</taxon>
        <taxon>Enterobacterales</taxon>
        <taxon>Pectobacteriaceae</taxon>
        <taxon>Pectobacterium</taxon>
    </lineage>
</organism>
<dbReference type="Proteomes" id="UP000269665">
    <property type="component" value="Unassembled WGS sequence"/>
</dbReference>
<evidence type="ECO:0000313" key="1">
    <source>
        <dbReference type="EMBL" id="RKO78509.1"/>
    </source>
</evidence>